<dbReference type="EMBL" id="CP036264">
    <property type="protein sequence ID" value="QEF98262.1"/>
    <property type="molecule type" value="Genomic_DNA"/>
</dbReference>
<dbReference type="Pfam" id="PF02518">
    <property type="entry name" value="HATPase_c"/>
    <property type="match status" value="1"/>
</dbReference>
<dbReference type="RefSeq" id="WP_147867815.1">
    <property type="nucleotide sequence ID" value="NZ_CP036264.1"/>
</dbReference>
<feature type="coiled-coil region" evidence="9">
    <location>
        <begin position="403"/>
        <end position="430"/>
    </location>
</feature>
<accession>A0A5B9MAL1</accession>
<dbReference type="SMART" id="SM00388">
    <property type="entry name" value="HisKA"/>
    <property type="match status" value="1"/>
</dbReference>
<dbReference type="InterPro" id="IPR003594">
    <property type="entry name" value="HATPase_dom"/>
</dbReference>
<evidence type="ECO:0000256" key="2">
    <source>
        <dbReference type="ARBA" id="ARBA00012438"/>
    </source>
</evidence>
<dbReference type="SUPFAM" id="SSF47384">
    <property type="entry name" value="Homodimeric domain of signal transducing histidine kinase"/>
    <property type="match status" value="1"/>
</dbReference>
<evidence type="ECO:0000313" key="13">
    <source>
        <dbReference type="Proteomes" id="UP000321353"/>
    </source>
</evidence>
<dbReference type="InterPro" id="IPR004358">
    <property type="entry name" value="Sig_transdc_His_kin-like_C"/>
</dbReference>
<dbReference type="Pfam" id="PF00512">
    <property type="entry name" value="HisKA"/>
    <property type="match status" value="1"/>
</dbReference>
<dbReference type="PRINTS" id="PR00344">
    <property type="entry name" value="BCTRLSENSOR"/>
</dbReference>
<evidence type="ECO:0000256" key="7">
    <source>
        <dbReference type="ARBA" id="ARBA00022840"/>
    </source>
</evidence>
<dbReference type="InterPro" id="IPR003018">
    <property type="entry name" value="GAF"/>
</dbReference>
<organism evidence="12 13">
    <name type="scientific">Stieleria maiorica</name>
    <dbReference type="NCBI Taxonomy" id="2795974"/>
    <lineage>
        <taxon>Bacteria</taxon>
        <taxon>Pseudomonadati</taxon>
        <taxon>Planctomycetota</taxon>
        <taxon>Planctomycetia</taxon>
        <taxon>Pirellulales</taxon>
        <taxon>Pirellulaceae</taxon>
        <taxon>Stieleria</taxon>
    </lineage>
</organism>
<dbReference type="InterPro" id="IPR003661">
    <property type="entry name" value="HisK_dim/P_dom"/>
</dbReference>
<keyword evidence="5" id="KW-0547">Nucleotide-binding</keyword>
<keyword evidence="4 12" id="KW-0808">Transferase</keyword>
<dbReference type="Gene3D" id="3.30.450.40">
    <property type="match status" value="1"/>
</dbReference>
<keyword evidence="10" id="KW-0812">Transmembrane</keyword>
<name>A0A5B9MAL1_9BACT</name>
<dbReference type="InterPro" id="IPR036890">
    <property type="entry name" value="HATPase_C_sf"/>
</dbReference>
<keyword evidence="8" id="KW-0902">Two-component regulatory system</keyword>
<protein>
    <recommendedName>
        <fullName evidence="2">histidine kinase</fullName>
        <ecNumber evidence="2">2.7.13.3</ecNumber>
    </recommendedName>
</protein>
<feature type="transmembrane region" description="Helical" evidence="10">
    <location>
        <begin position="188"/>
        <end position="210"/>
    </location>
</feature>
<evidence type="ECO:0000256" key="4">
    <source>
        <dbReference type="ARBA" id="ARBA00022679"/>
    </source>
</evidence>
<dbReference type="InterPro" id="IPR005467">
    <property type="entry name" value="His_kinase_dom"/>
</dbReference>
<keyword evidence="13" id="KW-1185">Reference proteome</keyword>
<reference evidence="12 13" key="1">
    <citation type="submission" date="2019-02" db="EMBL/GenBank/DDBJ databases">
        <title>Planctomycetal bacteria perform biofilm scaping via a novel small molecule.</title>
        <authorList>
            <person name="Jeske O."/>
            <person name="Boedeker C."/>
            <person name="Wiegand S."/>
            <person name="Breitling P."/>
            <person name="Kallscheuer N."/>
            <person name="Jogler M."/>
            <person name="Rohde M."/>
            <person name="Petersen J."/>
            <person name="Medema M.H."/>
            <person name="Surup F."/>
            <person name="Jogler C."/>
        </authorList>
    </citation>
    <scope>NUCLEOTIDE SEQUENCE [LARGE SCALE GENOMIC DNA]</scope>
    <source>
        <strain evidence="12 13">Mal15</strain>
    </source>
</reference>
<keyword evidence="7" id="KW-0067">ATP-binding</keyword>
<dbReference type="PANTHER" id="PTHR43065">
    <property type="entry name" value="SENSOR HISTIDINE KINASE"/>
    <property type="match status" value="1"/>
</dbReference>
<dbReference type="AlphaFoldDB" id="A0A5B9MAL1"/>
<evidence type="ECO:0000256" key="1">
    <source>
        <dbReference type="ARBA" id="ARBA00000085"/>
    </source>
</evidence>
<feature type="transmembrane region" description="Helical" evidence="10">
    <location>
        <begin position="15"/>
        <end position="38"/>
    </location>
</feature>
<dbReference type="GO" id="GO:0005524">
    <property type="term" value="F:ATP binding"/>
    <property type="evidence" value="ECO:0007669"/>
    <property type="project" value="UniProtKB-KW"/>
</dbReference>
<dbReference type="CDD" id="cd00075">
    <property type="entry name" value="HATPase"/>
    <property type="match status" value="1"/>
</dbReference>
<feature type="domain" description="Histidine kinase" evidence="11">
    <location>
        <begin position="439"/>
        <end position="645"/>
    </location>
</feature>
<proteinExistence type="predicted"/>
<dbReference type="SMART" id="SM00065">
    <property type="entry name" value="GAF"/>
    <property type="match status" value="1"/>
</dbReference>
<dbReference type="PROSITE" id="PS50109">
    <property type="entry name" value="HIS_KIN"/>
    <property type="match status" value="1"/>
</dbReference>
<dbReference type="CDD" id="cd00082">
    <property type="entry name" value="HisKA"/>
    <property type="match status" value="1"/>
</dbReference>
<evidence type="ECO:0000256" key="9">
    <source>
        <dbReference type="SAM" id="Coils"/>
    </source>
</evidence>
<dbReference type="Proteomes" id="UP000321353">
    <property type="component" value="Chromosome"/>
</dbReference>
<keyword evidence="10" id="KW-1133">Transmembrane helix</keyword>
<dbReference type="EC" id="2.7.13.3" evidence="2"/>
<dbReference type="GO" id="GO:0000155">
    <property type="term" value="F:phosphorelay sensor kinase activity"/>
    <property type="evidence" value="ECO:0007669"/>
    <property type="project" value="InterPro"/>
</dbReference>
<dbReference type="SUPFAM" id="SSF55874">
    <property type="entry name" value="ATPase domain of HSP90 chaperone/DNA topoisomerase II/histidine kinase"/>
    <property type="match status" value="1"/>
</dbReference>
<comment type="catalytic activity">
    <reaction evidence="1">
        <text>ATP + protein L-histidine = ADP + protein N-phospho-L-histidine.</text>
        <dbReference type="EC" id="2.7.13.3"/>
    </reaction>
</comment>
<evidence type="ECO:0000256" key="3">
    <source>
        <dbReference type="ARBA" id="ARBA00022553"/>
    </source>
</evidence>
<evidence type="ECO:0000256" key="5">
    <source>
        <dbReference type="ARBA" id="ARBA00022741"/>
    </source>
</evidence>
<gene>
    <name evidence="12" type="primary">gchK</name>
    <name evidence="12" type="ORF">Mal15_23110</name>
</gene>
<dbReference type="SUPFAM" id="SSF55781">
    <property type="entry name" value="GAF domain-like"/>
    <property type="match status" value="1"/>
</dbReference>
<evidence type="ECO:0000256" key="10">
    <source>
        <dbReference type="SAM" id="Phobius"/>
    </source>
</evidence>
<dbReference type="Pfam" id="PF13185">
    <property type="entry name" value="GAF_2"/>
    <property type="match status" value="1"/>
</dbReference>
<evidence type="ECO:0000256" key="8">
    <source>
        <dbReference type="ARBA" id="ARBA00023012"/>
    </source>
</evidence>
<evidence type="ECO:0000313" key="12">
    <source>
        <dbReference type="EMBL" id="QEF98262.1"/>
    </source>
</evidence>
<keyword evidence="9" id="KW-0175">Coiled coil</keyword>
<evidence type="ECO:0000259" key="11">
    <source>
        <dbReference type="PROSITE" id="PS50109"/>
    </source>
</evidence>
<keyword evidence="3" id="KW-0597">Phosphoprotein</keyword>
<dbReference type="Gene3D" id="1.10.287.130">
    <property type="match status" value="1"/>
</dbReference>
<keyword evidence="10" id="KW-0472">Membrane</keyword>
<dbReference type="InterPro" id="IPR036097">
    <property type="entry name" value="HisK_dim/P_sf"/>
</dbReference>
<dbReference type="PANTHER" id="PTHR43065:SF10">
    <property type="entry name" value="PEROXIDE STRESS-ACTIVATED HISTIDINE KINASE MAK3"/>
    <property type="match status" value="1"/>
</dbReference>
<evidence type="ECO:0000256" key="6">
    <source>
        <dbReference type="ARBA" id="ARBA00022777"/>
    </source>
</evidence>
<dbReference type="SMART" id="SM00387">
    <property type="entry name" value="HATPase_c"/>
    <property type="match status" value="1"/>
</dbReference>
<dbReference type="Gene3D" id="3.30.565.10">
    <property type="entry name" value="Histidine kinase-like ATPase, C-terminal domain"/>
    <property type="match status" value="1"/>
</dbReference>
<sequence>MKQLRSALQSTSRSIFTYVVLVIVVTMLVSWTIAGTLIHRRSTVNRLSRNSADYHSATRLAISKIESELSLIRQNRYQSLIQASDAQVTEQTLRDTIRSTYIIDRHLEKIETIQQRFGELEFEATTRRLGEAIRSLHQASEGQQASAAFQSRALKLIGIRCIQLDRLHANAFRDDALKMQRFAESGTFLGLIFSLIGLGFAAIVTLLVFAKRAVTRRDQLERQIARRVTQAELLYLAVTMSEDTKSYRDALQKCVGIICRMTEWAVGHVYFPSQTEPPDTEPSQLVSADIWYLTDPQQFEAFRRASEETFFVTGECLPGRIWNTGQPVWIEEIQQDPGFVRKSLCESHGMKSAFGFPLVIDGKIAAVLEFFSQRAMPTDDVMLLMARSVGEQVGRVLERIQAEELERRHHERIEAELNEAKKELVVKTRLAAIGQVSAQVAHEIRNPLGAISNAIYYLKRSPQIDQEKKTQYLDLMNHEIGTCNEFINELLDITRRRKLDRQPTRLGDLIERVLSRHQMPQNIDLRVHCNPDPFECFVDGDQFVQVLQNLLNNSMDALQGAGGRIGITAQRVDDQDVITVYDSGPGIPAEDRTSVFDVLFTTKSSGTGLGLAICKQIVVQHGGSIQVADNHADGTEFQIRLPALATSSNSTAIKGP</sequence>
<keyword evidence="6 12" id="KW-0418">Kinase</keyword>
<dbReference type="InterPro" id="IPR029016">
    <property type="entry name" value="GAF-like_dom_sf"/>
</dbReference>
<dbReference type="KEGG" id="smam:Mal15_23110"/>